<dbReference type="Pfam" id="PF18701">
    <property type="entry name" value="DUF5641"/>
    <property type="match status" value="1"/>
</dbReference>
<dbReference type="InterPro" id="IPR036397">
    <property type="entry name" value="RNaseH_sf"/>
</dbReference>
<dbReference type="EMBL" id="JYDI01000026">
    <property type="protein sequence ID" value="KRY57898.1"/>
    <property type="molecule type" value="Genomic_DNA"/>
</dbReference>
<dbReference type="GO" id="GO:0015074">
    <property type="term" value="P:DNA integration"/>
    <property type="evidence" value="ECO:0007669"/>
    <property type="project" value="InterPro"/>
</dbReference>
<dbReference type="InterPro" id="IPR041588">
    <property type="entry name" value="Integrase_H2C2"/>
</dbReference>
<comment type="caution">
    <text evidence="2">The sequence shown here is derived from an EMBL/GenBank/DDBJ whole genome shotgun (WGS) entry which is preliminary data.</text>
</comment>
<dbReference type="InterPro" id="IPR008042">
    <property type="entry name" value="Retrotrans_Pao"/>
</dbReference>
<feature type="domain" description="Integrase catalytic" evidence="1">
    <location>
        <begin position="1111"/>
        <end position="1298"/>
    </location>
</feature>
<dbReference type="SUPFAM" id="SSF56672">
    <property type="entry name" value="DNA/RNA polymerases"/>
    <property type="match status" value="1"/>
</dbReference>
<evidence type="ECO:0000313" key="2">
    <source>
        <dbReference type="EMBL" id="KRY57898.1"/>
    </source>
</evidence>
<dbReference type="Gene3D" id="1.10.340.70">
    <property type="match status" value="2"/>
</dbReference>
<proteinExistence type="predicted"/>
<accession>A0A0V1D8U3</accession>
<dbReference type="InterPro" id="IPR012337">
    <property type="entry name" value="RNaseH-like_sf"/>
</dbReference>
<dbReference type="GO" id="GO:0003676">
    <property type="term" value="F:nucleic acid binding"/>
    <property type="evidence" value="ECO:0007669"/>
    <property type="project" value="InterPro"/>
</dbReference>
<name>A0A0V1D8U3_TRIBR</name>
<gene>
    <name evidence="2" type="ORF">T03_10350</name>
</gene>
<dbReference type="PANTHER" id="PTHR47331">
    <property type="entry name" value="PHD-TYPE DOMAIN-CONTAINING PROTEIN"/>
    <property type="match status" value="1"/>
</dbReference>
<keyword evidence="3" id="KW-1185">Reference proteome</keyword>
<organism evidence="2 3">
    <name type="scientific">Trichinella britovi</name>
    <name type="common">Parasitic roundworm</name>
    <dbReference type="NCBI Taxonomy" id="45882"/>
    <lineage>
        <taxon>Eukaryota</taxon>
        <taxon>Metazoa</taxon>
        <taxon>Ecdysozoa</taxon>
        <taxon>Nematoda</taxon>
        <taxon>Enoplea</taxon>
        <taxon>Dorylaimia</taxon>
        <taxon>Trichinellida</taxon>
        <taxon>Trichinellidae</taxon>
        <taxon>Trichinella</taxon>
    </lineage>
</organism>
<dbReference type="SUPFAM" id="SSF53098">
    <property type="entry name" value="Ribonuclease H-like"/>
    <property type="match status" value="2"/>
</dbReference>
<dbReference type="Pfam" id="PF05380">
    <property type="entry name" value="Peptidase_A17"/>
    <property type="match status" value="1"/>
</dbReference>
<sequence>LWRAGAVQLPDNRDVAMWRLRALSRQLNRDPEKDQEYSGVIRDYLDRGWAEKVDGTSGPPGRTWYLPHHAVYQHNQGKTKCRMVLDGSAEWNGTSLNKCLDTGPKLQPDLVAVILRLRLEDRDVFRFLWQERDCGAPVKVYRLMRVGFSLPCSPFLAMQVLRHHAQRCGKIDAMTDRLLSDMYVDDLATGCDGVDVARHLVQRLTELMKTGGIALKKWARNDPDALMDLPPEDVSSADEDRLWKTLGLHWNRHSDHLTFMPMPDIHPERHDSKRQLLSLASRLFDPLGCLAPFTITAKKLFQSLWLKGLDWDDQLPLDINSVWCQWKRELETLDSVRVPRALMVIPKGQVRRSELHVFGDASETAFGAVAYLMTESMDGTKEVRFCLAKTRVAPVKRLSLPRLELMAALHVARLKEYVERELGLPFNRSTSWSDSTIEILSRTELSQWRHCPTADNPSDKLSRGCALDTLREDKLWWNGPAWLKEPIEQWPRLTMALLPEETRFVSPERKRVVTLCASLQEPSLLAIIDPSRYRTMERLVRITAYCCRFLANARTHAGERKIGARLSLLELQDAEKRAHSCASWGPLAALSPFVDTEGLLRVGGRLSRTALPWCHRHPLLLPRNGPVVELIVRRTHESELHAGLNQTLAALRRRFWVVRGRQAVKRCIRACIVCRKHDARPFCPLMSDLPPERVTPSFPFNRVGLDFAGPLYVKDEHRPAQKAYICLFTCMVTRAVHLEVVFDMTTISFLAALRRFIARRGRPSVIHTDNFRTFKQADSFIRDLLRGNSAGKIREELAMRQIEWKYSTDRAPWCGGYWERLVRSMKNALRKVLGKALLRSWELHTWRHCPTADNPADKLSRGCALDTLREDKLWWNGPTWLREDIEQWPRLTMALSPEETRLVSPERKRVVTLCASLQEPSLLAIIDPSRYGTMERLVRITAYCCRFLANARTHAGERKIGARLSLPELQDAEKRWVRAIQADAFPVWKTALGPILVRAGDPLAALSPFVDTKGLLRVGGRLSRTAVPWCHRHPLLLPRNGPVVELIVRRTHESELHAGLNQTLAALRRRFWVVRGRQAVKRCIRACIICRKHDVRPFCPLMSDLPPERVTPSFPFNRVGLDFAGPLYVKDEHRPAQKAYSCLLTCMVTRAVHLEVVFDMTTISFLAALRRFIARRGRASVIHTDNFWTFKQADSFIRDLLRGNSAGKIREELAMRQIEWKYSTDRAPWCGGYWERLVRSMKNALRKVLGKALLRSWELHTVLCELEARINDRPLTLLSEDPHDCAPLTPAHFLIGRELASLPIPAASASAPTNASSLRKRWRHQQLLMKHLWNRWLEEYLVTLTSRGKWTKIGRQPEKGDLVFLVEEGVPRNRWKLGVIIEPLTGSDGVTSQHRFGDELRSITEGGETVENSLGLSLKIPICYQRASDSLVKFNCPEHSWIEQIQVVDGSGGKWPKSVRESARQKGREIRRSIPARRQIAMDEPARGSGPLQFFKQIIQYSDITPG</sequence>
<feature type="non-terminal residue" evidence="2">
    <location>
        <position position="1507"/>
    </location>
</feature>
<feature type="domain" description="Integrase catalytic" evidence="1">
    <location>
        <begin position="695"/>
        <end position="831"/>
    </location>
</feature>
<dbReference type="GO" id="GO:0042575">
    <property type="term" value="C:DNA polymerase complex"/>
    <property type="evidence" value="ECO:0007669"/>
    <property type="project" value="UniProtKB-ARBA"/>
</dbReference>
<reference evidence="2 3" key="1">
    <citation type="submission" date="2015-01" db="EMBL/GenBank/DDBJ databases">
        <title>Evolution of Trichinella species and genotypes.</title>
        <authorList>
            <person name="Korhonen P.K."/>
            <person name="Edoardo P."/>
            <person name="Giuseppe L.R."/>
            <person name="Gasser R.B."/>
        </authorList>
    </citation>
    <scope>NUCLEOTIDE SEQUENCE [LARGE SCALE GENOMIC DNA]</scope>
    <source>
        <strain evidence="2">ISS120</strain>
    </source>
</reference>
<evidence type="ECO:0000259" key="1">
    <source>
        <dbReference type="PROSITE" id="PS50994"/>
    </source>
</evidence>
<dbReference type="InterPro" id="IPR040676">
    <property type="entry name" value="DUF5641"/>
</dbReference>
<protein>
    <recommendedName>
        <fullName evidence="1">Integrase catalytic domain-containing protein</fullName>
    </recommendedName>
</protein>
<dbReference type="PROSITE" id="PS50994">
    <property type="entry name" value="INTEGRASE"/>
    <property type="match status" value="2"/>
</dbReference>
<dbReference type="PANTHER" id="PTHR47331:SF1">
    <property type="entry name" value="GAG-LIKE PROTEIN"/>
    <property type="match status" value="1"/>
</dbReference>
<evidence type="ECO:0000313" key="3">
    <source>
        <dbReference type="Proteomes" id="UP000054653"/>
    </source>
</evidence>
<feature type="non-terminal residue" evidence="2">
    <location>
        <position position="1"/>
    </location>
</feature>
<dbReference type="OrthoDB" id="5920214at2759"/>
<dbReference type="InterPro" id="IPR043502">
    <property type="entry name" value="DNA/RNA_pol_sf"/>
</dbReference>
<dbReference type="Pfam" id="PF17921">
    <property type="entry name" value="Integrase_H2C2"/>
    <property type="match status" value="2"/>
</dbReference>
<dbReference type="InterPro" id="IPR001584">
    <property type="entry name" value="Integrase_cat-core"/>
</dbReference>
<dbReference type="STRING" id="45882.A0A0V1D8U3"/>
<dbReference type="Proteomes" id="UP000054653">
    <property type="component" value="Unassembled WGS sequence"/>
</dbReference>
<dbReference type="Gene3D" id="3.30.420.10">
    <property type="entry name" value="Ribonuclease H-like superfamily/Ribonuclease H"/>
    <property type="match status" value="2"/>
</dbReference>